<protein>
    <submittedName>
        <fullName evidence="5">3-oxoacyl-(Acyl-carrier-protein) reductase</fullName>
        <ecNumber evidence="5">1.1.1.100</ecNumber>
    </submittedName>
</protein>
<proteinExistence type="inferred from homology"/>
<dbReference type="PANTHER" id="PTHR43669:SF3">
    <property type="entry name" value="ALCOHOL DEHYDROGENASE, PUTATIVE (AFU_ORTHOLOGUE AFUA_3G03445)-RELATED"/>
    <property type="match status" value="1"/>
</dbReference>
<comment type="similarity">
    <text evidence="1 3">Belongs to the short-chain dehydrogenases/reductases (SDR) family.</text>
</comment>
<dbReference type="InterPro" id="IPR002347">
    <property type="entry name" value="SDR_fam"/>
</dbReference>
<dbReference type="KEGG" id="dpt:Deipr_2219"/>
<dbReference type="SUPFAM" id="SSF51735">
    <property type="entry name" value="NAD(P)-binding Rossmann-fold domains"/>
    <property type="match status" value="1"/>
</dbReference>
<dbReference type="SMART" id="SM00822">
    <property type="entry name" value="PKS_KR"/>
    <property type="match status" value="1"/>
</dbReference>
<dbReference type="Gene3D" id="3.40.50.720">
    <property type="entry name" value="NAD(P)-binding Rossmann-like Domain"/>
    <property type="match status" value="1"/>
</dbReference>
<keyword evidence="2 5" id="KW-0560">Oxidoreductase</keyword>
<dbReference type="OrthoDB" id="9803333at2"/>
<dbReference type="InterPro" id="IPR057326">
    <property type="entry name" value="KR_dom"/>
</dbReference>
<evidence type="ECO:0000256" key="1">
    <source>
        <dbReference type="ARBA" id="ARBA00006484"/>
    </source>
</evidence>
<organism evidence="5 6">
    <name type="scientific">Deinococcus proteolyticus (strain ATCC 35074 / DSM 20540 / JCM 6276 / NBRC 101906 / NCIMB 13154 / VKM Ac-1939 / CCM 2703 / MRP)</name>
    <dbReference type="NCBI Taxonomy" id="693977"/>
    <lineage>
        <taxon>Bacteria</taxon>
        <taxon>Thermotogati</taxon>
        <taxon>Deinococcota</taxon>
        <taxon>Deinococci</taxon>
        <taxon>Deinococcales</taxon>
        <taxon>Deinococcaceae</taxon>
        <taxon>Deinococcus</taxon>
    </lineage>
</organism>
<dbReference type="EMBL" id="CP002537">
    <property type="protein sequence ID" value="ADY27346.1"/>
    <property type="molecule type" value="Genomic_DNA"/>
</dbReference>
<evidence type="ECO:0000256" key="3">
    <source>
        <dbReference type="RuleBase" id="RU000363"/>
    </source>
</evidence>
<dbReference type="InterPro" id="IPR020904">
    <property type="entry name" value="Sc_DH/Rdtase_CS"/>
</dbReference>
<feature type="domain" description="Ketoreductase" evidence="4">
    <location>
        <begin position="6"/>
        <end position="192"/>
    </location>
</feature>
<dbReference type="FunFam" id="3.40.50.720:FF:000084">
    <property type="entry name" value="Short-chain dehydrogenase reductase"/>
    <property type="match status" value="1"/>
</dbReference>
<dbReference type="Proteomes" id="UP000007718">
    <property type="component" value="Plasmid pDEIPR01"/>
</dbReference>
<reference evidence="5 6" key="1">
    <citation type="submission" date="2011-02" db="EMBL/GenBank/DDBJ databases">
        <title>The complete sequence of plasmid1 of Deinococcus proteolyticus DSM 20540.</title>
        <authorList>
            <consortium name="US DOE Joint Genome Institute (JGI-PGF)"/>
            <person name="Lucas S."/>
            <person name="Copeland A."/>
            <person name="Lapidus A."/>
            <person name="Bruce D."/>
            <person name="Goodwin L."/>
            <person name="Pitluck S."/>
            <person name="Kyrpides N."/>
            <person name="Mavromatis K."/>
            <person name="Pagani I."/>
            <person name="Ivanova N."/>
            <person name="Ovchinnikova G."/>
            <person name="Zeytun A."/>
            <person name="Detter J.C."/>
            <person name="Han C."/>
            <person name="Land M."/>
            <person name="Hauser L."/>
            <person name="Markowitz V."/>
            <person name="Cheng J.-F."/>
            <person name="Hugenholtz P."/>
            <person name="Woyke T."/>
            <person name="Wu D."/>
            <person name="Pukall R."/>
            <person name="Steenblock K."/>
            <person name="Brambilla E."/>
            <person name="Klenk H.-P."/>
            <person name="Eisen J.A."/>
        </authorList>
    </citation>
    <scope>NUCLEOTIDE SEQUENCE [LARGE SCALE GENOMIC DNA]</scope>
    <source>
        <strain evidence="6">ATCC 35074 / DSM 20540 / JCM 6276 / NBRC 101906 / NCIMB 13154 / VKM Ac-1939 / CCM 2703 / MRP</strain>
        <plasmid evidence="6">Plasmid pDEIPR01</plasmid>
    </source>
</reference>
<dbReference type="PANTHER" id="PTHR43669">
    <property type="entry name" value="5-KETO-D-GLUCONATE 5-REDUCTASE"/>
    <property type="match status" value="1"/>
</dbReference>
<dbReference type="AlphaFoldDB" id="F0RPP0"/>
<sequence length="236" mass="25177">MNLQDARILVTGSTSGIGLATARRLREGGARVVLSGRDPAKIAALREEGWHVIQADVAREEEAVRLVRGAAEHLGGLDVLVNNAGGGRFAPLLDQDLTEFRQVLDTNLVGAMLVAREAARLMVQNADGAGRGTIINIGSVSGLRGSAGAGAYSASKFALRGLTQSWRDELRPKNIRVSYVAPSEVVTGFGGSDPQQRKNAERKIQPEDIAHAVAALVEMDDRAFVTELEVFATNPW</sequence>
<name>F0RPP0_DEIPM</name>
<evidence type="ECO:0000259" key="4">
    <source>
        <dbReference type="SMART" id="SM00822"/>
    </source>
</evidence>
<dbReference type="GO" id="GO:0004316">
    <property type="term" value="F:3-oxoacyl-[acyl-carrier-protein] reductase (NADPH) activity"/>
    <property type="evidence" value="ECO:0007669"/>
    <property type="project" value="UniProtKB-EC"/>
</dbReference>
<dbReference type="RefSeq" id="WP_013623078.1">
    <property type="nucleotide sequence ID" value="NC_015169.1"/>
</dbReference>
<evidence type="ECO:0000256" key="2">
    <source>
        <dbReference type="ARBA" id="ARBA00023002"/>
    </source>
</evidence>
<dbReference type="HOGENOM" id="CLU_010194_2_10_0"/>
<dbReference type="PRINTS" id="PR00080">
    <property type="entry name" value="SDRFAMILY"/>
</dbReference>
<keyword evidence="6" id="KW-1185">Reference proteome</keyword>
<accession>F0RPP0</accession>
<dbReference type="PRINTS" id="PR00081">
    <property type="entry name" value="GDHRDH"/>
</dbReference>
<dbReference type="EC" id="1.1.1.100" evidence="5"/>
<geneLocation type="plasmid" evidence="5 6">
    <name>pDEIPR01</name>
</geneLocation>
<dbReference type="Pfam" id="PF00106">
    <property type="entry name" value="adh_short"/>
    <property type="match status" value="1"/>
</dbReference>
<gene>
    <name evidence="5" type="ordered locus">Deipr_2219</name>
</gene>
<dbReference type="InterPro" id="IPR036291">
    <property type="entry name" value="NAD(P)-bd_dom_sf"/>
</dbReference>
<keyword evidence="5" id="KW-0614">Plasmid</keyword>
<dbReference type="PROSITE" id="PS00061">
    <property type="entry name" value="ADH_SHORT"/>
    <property type="match status" value="1"/>
</dbReference>
<evidence type="ECO:0000313" key="6">
    <source>
        <dbReference type="Proteomes" id="UP000007718"/>
    </source>
</evidence>
<dbReference type="CDD" id="cd05233">
    <property type="entry name" value="SDR_c"/>
    <property type="match status" value="1"/>
</dbReference>
<evidence type="ECO:0000313" key="5">
    <source>
        <dbReference type="EMBL" id="ADY27346.1"/>
    </source>
</evidence>